<gene>
    <name evidence="1" type="ORF">C7M84_013957</name>
</gene>
<evidence type="ECO:0000313" key="2">
    <source>
        <dbReference type="Proteomes" id="UP000283509"/>
    </source>
</evidence>
<comment type="caution">
    <text evidence="1">The sequence shown here is derived from an EMBL/GenBank/DDBJ whole genome shotgun (WGS) entry which is preliminary data.</text>
</comment>
<proteinExistence type="predicted"/>
<name>A0A423SUP2_PENVA</name>
<dbReference type="OrthoDB" id="1641903at2759"/>
<dbReference type="AlphaFoldDB" id="A0A423SUP2"/>
<sequence length="102" mass="11421">MLDQSLTVLLQTSMFVGGFIGFFLDNTVPGTDEERGLVSWHENLRQADSSAISGTTSIYDLPYITASLRSLKWARYVPFFPTFKGFRKRASAKNAERGNIPL</sequence>
<evidence type="ECO:0000313" key="1">
    <source>
        <dbReference type="EMBL" id="ROT67921.1"/>
    </source>
</evidence>
<keyword evidence="2" id="KW-1185">Reference proteome</keyword>
<protein>
    <submittedName>
        <fullName evidence="1">Uncharacterized protein</fullName>
    </submittedName>
</protein>
<reference evidence="1 2" key="1">
    <citation type="submission" date="2018-04" db="EMBL/GenBank/DDBJ databases">
        <authorList>
            <person name="Zhang X."/>
            <person name="Yuan J."/>
            <person name="Li F."/>
            <person name="Xiang J."/>
        </authorList>
    </citation>
    <scope>NUCLEOTIDE SEQUENCE [LARGE SCALE GENOMIC DNA]</scope>
    <source>
        <tissue evidence="1">Muscle</tissue>
    </source>
</reference>
<reference evidence="1 2" key="2">
    <citation type="submission" date="2019-01" db="EMBL/GenBank/DDBJ databases">
        <title>The decoding of complex shrimp genome reveals the adaptation for benthos swimmer, frequently molting mechanism and breeding impact on genome.</title>
        <authorList>
            <person name="Sun Y."/>
            <person name="Gao Y."/>
            <person name="Yu Y."/>
        </authorList>
    </citation>
    <scope>NUCLEOTIDE SEQUENCE [LARGE SCALE GENOMIC DNA]</scope>
    <source>
        <tissue evidence="1">Muscle</tissue>
    </source>
</reference>
<dbReference type="STRING" id="6689.A0A423SUP2"/>
<dbReference type="EMBL" id="QCYY01002737">
    <property type="protein sequence ID" value="ROT67921.1"/>
    <property type="molecule type" value="Genomic_DNA"/>
</dbReference>
<dbReference type="Proteomes" id="UP000283509">
    <property type="component" value="Unassembled WGS sequence"/>
</dbReference>
<organism evidence="1 2">
    <name type="scientific">Penaeus vannamei</name>
    <name type="common">Whiteleg shrimp</name>
    <name type="synonym">Litopenaeus vannamei</name>
    <dbReference type="NCBI Taxonomy" id="6689"/>
    <lineage>
        <taxon>Eukaryota</taxon>
        <taxon>Metazoa</taxon>
        <taxon>Ecdysozoa</taxon>
        <taxon>Arthropoda</taxon>
        <taxon>Crustacea</taxon>
        <taxon>Multicrustacea</taxon>
        <taxon>Malacostraca</taxon>
        <taxon>Eumalacostraca</taxon>
        <taxon>Eucarida</taxon>
        <taxon>Decapoda</taxon>
        <taxon>Dendrobranchiata</taxon>
        <taxon>Penaeoidea</taxon>
        <taxon>Penaeidae</taxon>
        <taxon>Penaeus</taxon>
    </lineage>
</organism>
<accession>A0A423SUP2</accession>